<sequence length="287" mass="31528">MLRTSSKVLDVPDCKRDMALSLSFLNSTAMIVAPVSQVAPSRGNHLRLVCTLKRRNDSRLTAASRNVSATFLLIEISRRQPSAERTLVFVRGTMHLHTPIANTAKFRSGRGNGGWFLKSAWTALTVTTILRRVAHAPPSSWIVPTSRCPESLYSRFSSCLVGIDVGHVCMDAGRVKAARMSKADGTCNARNMRRRSRIRRDAGMEWCSNFSQAGGVRSMETLLPSLLAGHTKALLEDINGSGRWGSQRNREAGSGKIAGSFQVDMNMSEAKVLVILKKHRKFDSTLG</sequence>
<protein>
    <submittedName>
        <fullName evidence="1">Uncharacterized protein</fullName>
    </submittedName>
</protein>
<organism evidence="1 2">
    <name type="scientific">Armillaria gallica</name>
    <name type="common">Bulbous honey fungus</name>
    <name type="synonym">Armillaria bulbosa</name>
    <dbReference type="NCBI Taxonomy" id="47427"/>
    <lineage>
        <taxon>Eukaryota</taxon>
        <taxon>Fungi</taxon>
        <taxon>Dikarya</taxon>
        <taxon>Basidiomycota</taxon>
        <taxon>Agaricomycotina</taxon>
        <taxon>Agaricomycetes</taxon>
        <taxon>Agaricomycetidae</taxon>
        <taxon>Agaricales</taxon>
        <taxon>Marasmiineae</taxon>
        <taxon>Physalacriaceae</taxon>
        <taxon>Armillaria</taxon>
    </lineage>
</organism>
<gene>
    <name evidence="1" type="ORF">ARMGADRAFT_1080962</name>
</gene>
<dbReference type="AlphaFoldDB" id="A0A2H3DAD7"/>
<name>A0A2H3DAD7_ARMGA</name>
<dbReference type="InParanoid" id="A0A2H3DAD7"/>
<evidence type="ECO:0000313" key="2">
    <source>
        <dbReference type="Proteomes" id="UP000217790"/>
    </source>
</evidence>
<accession>A0A2H3DAD7</accession>
<dbReference type="OrthoDB" id="10485739at2759"/>
<reference evidence="2" key="1">
    <citation type="journal article" date="2017" name="Nat. Ecol. Evol.">
        <title>Genome expansion and lineage-specific genetic innovations in the forest pathogenic fungi Armillaria.</title>
        <authorList>
            <person name="Sipos G."/>
            <person name="Prasanna A.N."/>
            <person name="Walter M.C."/>
            <person name="O'Connor E."/>
            <person name="Balint B."/>
            <person name="Krizsan K."/>
            <person name="Kiss B."/>
            <person name="Hess J."/>
            <person name="Varga T."/>
            <person name="Slot J."/>
            <person name="Riley R."/>
            <person name="Boka B."/>
            <person name="Rigling D."/>
            <person name="Barry K."/>
            <person name="Lee J."/>
            <person name="Mihaltcheva S."/>
            <person name="LaButti K."/>
            <person name="Lipzen A."/>
            <person name="Waldron R."/>
            <person name="Moloney N.M."/>
            <person name="Sperisen C."/>
            <person name="Kredics L."/>
            <person name="Vagvoelgyi C."/>
            <person name="Patrignani A."/>
            <person name="Fitzpatrick D."/>
            <person name="Nagy I."/>
            <person name="Doyle S."/>
            <person name="Anderson J.B."/>
            <person name="Grigoriev I.V."/>
            <person name="Gueldener U."/>
            <person name="Muensterkoetter M."/>
            <person name="Nagy L.G."/>
        </authorList>
    </citation>
    <scope>NUCLEOTIDE SEQUENCE [LARGE SCALE GENOMIC DNA]</scope>
    <source>
        <strain evidence="2">Ar21-2</strain>
    </source>
</reference>
<dbReference type="Proteomes" id="UP000217790">
    <property type="component" value="Unassembled WGS sequence"/>
</dbReference>
<dbReference type="EMBL" id="KZ293659">
    <property type="protein sequence ID" value="PBK92179.1"/>
    <property type="molecule type" value="Genomic_DNA"/>
</dbReference>
<keyword evidence="2" id="KW-1185">Reference proteome</keyword>
<proteinExistence type="predicted"/>
<evidence type="ECO:0000313" key="1">
    <source>
        <dbReference type="EMBL" id="PBK92179.1"/>
    </source>
</evidence>